<keyword evidence="5" id="KW-1185">Reference proteome</keyword>
<organism evidence="4 5">
    <name type="scientific">Clytia hemisphaerica</name>
    <dbReference type="NCBI Taxonomy" id="252671"/>
    <lineage>
        <taxon>Eukaryota</taxon>
        <taxon>Metazoa</taxon>
        <taxon>Cnidaria</taxon>
        <taxon>Hydrozoa</taxon>
        <taxon>Hydroidolina</taxon>
        <taxon>Leptothecata</taxon>
        <taxon>Obeliida</taxon>
        <taxon>Clytiidae</taxon>
        <taxon>Clytia</taxon>
    </lineage>
</organism>
<keyword evidence="2" id="KW-1133">Transmembrane helix</keyword>
<feature type="region of interest" description="Disordered" evidence="1">
    <location>
        <begin position="1429"/>
        <end position="1457"/>
    </location>
</feature>
<dbReference type="GeneID" id="136823511"/>
<proteinExistence type="predicted"/>
<evidence type="ECO:0000313" key="4">
    <source>
        <dbReference type="EnsemblMetazoa" id="CLYHEMP020069.1"/>
    </source>
</evidence>
<accession>A0A7M6DPE2</accession>
<protein>
    <submittedName>
        <fullName evidence="4">Uncharacterized protein</fullName>
    </submittedName>
</protein>
<evidence type="ECO:0000256" key="2">
    <source>
        <dbReference type="SAM" id="Phobius"/>
    </source>
</evidence>
<feature type="compositionally biased region" description="Polar residues" evidence="1">
    <location>
        <begin position="1584"/>
        <end position="1593"/>
    </location>
</feature>
<keyword evidence="3" id="KW-0732">Signal</keyword>
<feature type="transmembrane region" description="Helical" evidence="2">
    <location>
        <begin position="1392"/>
        <end position="1415"/>
    </location>
</feature>
<dbReference type="RefSeq" id="XP_066935802.1">
    <property type="nucleotide sequence ID" value="XM_067079701.1"/>
</dbReference>
<keyword evidence="2" id="KW-0472">Membrane</keyword>
<evidence type="ECO:0000256" key="3">
    <source>
        <dbReference type="SAM" id="SignalP"/>
    </source>
</evidence>
<feature type="chain" id="PRO_5029482255" evidence="3">
    <location>
        <begin position="28"/>
        <end position="1622"/>
    </location>
</feature>
<feature type="compositionally biased region" description="Polar residues" evidence="1">
    <location>
        <begin position="1613"/>
        <end position="1622"/>
    </location>
</feature>
<name>A0A7M6DPE2_9CNID</name>
<feature type="signal peptide" evidence="3">
    <location>
        <begin position="1"/>
        <end position="27"/>
    </location>
</feature>
<feature type="region of interest" description="Disordered" evidence="1">
    <location>
        <begin position="1533"/>
        <end position="1622"/>
    </location>
</feature>
<evidence type="ECO:0000256" key="1">
    <source>
        <dbReference type="SAM" id="MobiDB-lite"/>
    </source>
</evidence>
<reference evidence="4" key="1">
    <citation type="submission" date="2021-01" db="UniProtKB">
        <authorList>
            <consortium name="EnsemblMetazoa"/>
        </authorList>
    </citation>
    <scope>IDENTIFICATION</scope>
</reference>
<feature type="compositionally biased region" description="Low complexity" evidence="1">
    <location>
        <begin position="96"/>
        <end position="106"/>
    </location>
</feature>
<feature type="compositionally biased region" description="Low complexity" evidence="1">
    <location>
        <begin position="52"/>
        <end position="86"/>
    </location>
</feature>
<sequence>MRIQRNYVIHLTWFLALSSYCLYQVNCTNSTIPEDGSTNNSTNTSFNQTDVSNSTTDSSNSTLNSTSNSTLNSTLNTNSTIDSNNTQLNDTELMNTTTPIPTTTRPTPTPWRPSIMMEEAKFNNDLSRLIITFNETLNKTLDYTDCSTVFNTSTLQKHLGWNAICRQLTDTSIEVIPSVYAIVRSGYPIDANPKNFAPVDIEVTFFTAPSYNLVLDGRQQMCGCTDGNLHFNLDKSTGLAYGALRKIIWRIEWVGHLPLPPPPAIPPSSSSIVISSTQYDLMTSSNIVSMTSSIASSSYLNSTGYLFNATVVHDGITSSPISDGITSSVTFYNQPMNNTSIEQASESTSITEESIALNTGSISSSFVPEASSSMPVDPTSSDIFATSFAPVVSTSLADMNVQPSSSIEDYLVFSSSAIIEYSRPIPTNPNATLYLEPFRNKAEISLPLSIFNESEIYQLRVEAENAFGARAVRVLNISFDYQCFPTTELRRIAHQDLAYEVVLYYPPCFDGDRNRTYQWSYSSTSLNVEIDSHLQTTVNHYVIRRSMLKDGEMYTVKVKVNESSQVNITTKTANFTFVARPLEARVRGFHLTAGWNQVLRLDGSQSRDPDSKTTDTETKAWSCIDENGNACLDINGQAITTTGDMWNLPINNLTFPTLLVNGSVPTENKFTFKLLYTKGARSAQDEVSVTILPPNTPQLVVYSSQHRISRASPVAFVAEAFGTFTETLSYSWKCYDSLDLSKKNILPSTMTQSGSMTIDQGVTKHHVQLAVLRIPGLTFLKEIDLVCECTFGENVASARVTYTRIYSPFLVRQPKSGESLATEFRFHLDYVLSGFGNSLLSYRFGYYPDTDLIPVQYLTGWTSLNYIDKVRLPLLADLEAGESKNLKIFAQIRNDVEMLDYVDHEVVLTKPSNQDTNLLSLVSKSTKEMLKYNLYEGCAFLTMQLILQPNLNSLVVKKRRRRALPESDLQTDVIELIDITMASPFQPELIDQAINTINYLIQRSNGRLHEDMTSKINDFLLHVTSHSDFMDLSGDIDYGFQFKSVLQSLSGLLGYGDNVAIIQPSLDSIIQPYIMKMLQDKDSPYLVEKDWTSDRISVKYTSFHSIGDPDTVLKIDALKSKYQAWNCSDDVNAQKCHGFYISEVIYKGSVFNNYLFNQYSGGPIADIYQIDAWFLHPDEQTYKRHDLGNETAFEVNLPLLDTSVQKGDDIQCLLWDENKSSFNESECITETLLTAGIVTCQCSRVGKIAARKTPPLYPPTTESPFLADNLTYAMYFYADDNRCSPPKYDFFRPKFKTQLCELLGISMKRMKITGCTIADVIGIIMHFYIIDKIGERRNINIEMQMDEIMEQESFKVQMNQGGDVYMFDISQTTPKPPPPTIPPIGEVTVDWVPIYISIGAVIGLFILIIVLVYCYHTKALRDKKFTKVNSDKKAKQLDEEEENEKTGKPSKKQHAQQMAAILEEDLVTEDAAIIIPMNCLPPPSSKNTQSRKRSSVAPVLDANAIAIGTSDTMSAAPGAGYASFQARQQAALEPPRLILDDEDDKEEAEEETTPPEEPITDTFKPKATVVMHSLTAVRKKKDSTPLQSLVQGNDDNDSEDGVLEMRQNDDQTPDYSNDQSLV</sequence>
<dbReference type="EnsemblMetazoa" id="CLYHEMT020069.1">
    <property type="protein sequence ID" value="CLYHEMP020069.1"/>
    <property type="gene ID" value="CLYHEMG020069"/>
</dbReference>
<dbReference type="Proteomes" id="UP000594262">
    <property type="component" value="Unplaced"/>
</dbReference>
<keyword evidence="2" id="KW-0812">Transmembrane</keyword>
<feature type="compositionally biased region" description="Acidic residues" evidence="1">
    <location>
        <begin position="1540"/>
        <end position="1554"/>
    </location>
</feature>
<evidence type="ECO:0000313" key="5">
    <source>
        <dbReference type="Proteomes" id="UP000594262"/>
    </source>
</evidence>
<feature type="region of interest" description="Disordered" evidence="1">
    <location>
        <begin position="31"/>
        <end position="113"/>
    </location>
</feature>